<name>A0A699HL29_TANCI</name>
<evidence type="ECO:0000313" key="2">
    <source>
        <dbReference type="EMBL" id="GEY38971.1"/>
    </source>
</evidence>
<evidence type="ECO:0000256" key="1">
    <source>
        <dbReference type="SAM" id="Coils"/>
    </source>
</evidence>
<proteinExistence type="predicted"/>
<keyword evidence="1" id="KW-0175">Coiled coil</keyword>
<gene>
    <name evidence="2" type="ORF">Tci_410945</name>
</gene>
<dbReference type="EMBL" id="BKCJ010174500">
    <property type="protein sequence ID" value="GEY38971.1"/>
    <property type="molecule type" value="Genomic_DNA"/>
</dbReference>
<accession>A0A699HL29</accession>
<protein>
    <recommendedName>
        <fullName evidence="3">Reverse transcriptase domain-containing protein</fullName>
    </recommendedName>
</protein>
<feature type="non-terminal residue" evidence="2">
    <location>
        <position position="1"/>
    </location>
</feature>
<feature type="coiled-coil region" evidence="1">
    <location>
        <begin position="306"/>
        <end position="344"/>
    </location>
</feature>
<comment type="caution">
    <text evidence="2">The sequence shown here is derived from an EMBL/GenBank/DDBJ whole genome shotgun (WGS) entry which is preliminary data.</text>
</comment>
<organism evidence="2">
    <name type="scientific">Tanacetum cinerariifolium</name>
    <name type="common">Dalmatian daisy</name>
    <name type="synonym">Chrysanthemum cinerariifolium</name>
    <dbReference type="NCBI Taxonomy" id="118510"/>
    <lineage>
        <taxon>Eukaryota</taxon>
        <taxon>Viridiplantae</taxon>
        <taxon>Streptophyta</taxon>
        <taxon>Embryophyta</taxon>
        <taxon>Tracheophyta</taxon>
        <taxon>Spermatophyta</taxon>
        <taxon>Magnoliopsida</taxon>
        <taxon>eudicotyledons</taxon>
        <taxon>Gunneridae</taxon>
        <taxon>Pentapetalae</taxon>
        <taxon>asterids</taxon>
        <taxon>campanulids</taxon>
        <taxon>Asterales</taxon>
        <taxon>Asteraceae</taxon>
        <taxon>Asteroideae</taxon>
        <taxon>Anthemideae</taxon>
        <taxon>Anthemidinae</taxon>
        <taxon>Tanacetum</taxon>
    </lineage>
</organism>
<reference evidence="2" key="1">
    <citation type="journal article" date="2019" name="Sci. Rep.">
        <title>Draft genome of Tanacetum cinerariifolium, the natural source of mosquito coil.</title>
        <authorList>
            <person name="Yamashiro T."/>
            <person name="Shiraishi A."/>
            <person name="Satake H."/>
            <person name="Nakayama K."/>
        </authorList>
    </citation>
    <scope>NUCLEOTIDE SEQUENCE</scope>
</reference>
<dbReference type="AlphaFoldDB" id="A0A699HL29"/>
<evidence type="ECO:0008006" key="3">
    <source>
        <dbReference type="Google" id="ProtNLM"/>
    </source>
</evidence>
<sequence length="738" mass="85704">QSWRDLPRNSYLDRVEVLVMNGNPSRVNIKQLCGRYDLISLSAALTRRVEHFEYDKVAQALEITKFKRRVKKLKKGNKFKVLKLRRLQKVGTSQRVDTSDDTVMDDESNQERMIDEMDKDDAVVLMDEKEKDKKVEEAKPKVPAATLTAAPARVVAAPSRRRKGVIIRNPEEESTTSEIIPAETKSKDKGKGILVEDPKPLKKKQQIEMDEEYARKLHAELNKDIDWDVAIDHVKLKAKEDPVVQRYQDIKRKPQTEAQARKNMMMYLNNVVGFKLDYFKGMSYDDIRSIFEAKFNLNVEFLLKTKEQMEKEENIALQTINETLAEKAAKRRKLNEEVEDLKRHLEIVPDEDDDVYTEATPLARKVPVVDYEIIKLNNKPYYKIIRADGTHQFYISFLTLLKNFDREDLEALWNLVKKMFSTSKPKNFSDDFLLTTLGAMFEKPYAHAQIWKNQRTVHGQAKLILLVERRYPLSRFTLDQMLNAIKLQVEEEKKSSGSTTSHSNHSFLEYEAFCFDFEHIKEKSSGTTTSHYDFSLLEYESFHFDFSVDQFPPADRSDLYHEEFADELAHIISPPEYDHFYFDLEDDPVEVTRLFKENIPKTSSEDLTRNELNGFPLILSDCDSGFSKELFKIDLLVLFSILLLDDFSTISFVSNSLFLTDPFEIKTFLSFPSGNEDKVFDPRILINNGVFSFTIKSPHLLINNFMIDKCHILREISLMTESSVSFHLKDKGIRGESS</sequence>